<feature type="region of interest" description="Disordered" evidence="1">
    <location>
        <begin position="74"/>
        <end position="100"/>
    </location>
</feature>
<name>A0A9P8ML31_9HYPO</name>
<dbReference type="AlphaFoldDB" id="A0A9P8ML31"/>
<dbReference type="Proteomes" id="UP000824596">
    <property type="component" value="Unassembled WGS sequence"/>
</dbReference>
<keyword evidence="4" id="KW-1185">Reference proteome</keyword>
<sequence length="651" mass="70539">MKSLVTCLVAGSQYLLHPEKLGTVQETIKPDAIIPVTVLDTREIFGNVDDTLRRFDRRDDVFVPDFGFVLIEKPSSNSSSSTSSASHDRRGHHYRLMDGGMGPKKDDRGFMANDLARLPSGPYFLHGPNLYQAWRLYDDEAGAFAFGVIPENVTELTASIIIISSSSSSAFRTLPSLSNSGSHRAIAVPSRLYHPAPTRDKPLSGMRVSIPDSVSLQGVPTTLSSRAWHALHASSPADATAPLARRLLDLGAVVVGQTKSSQLAAGREWVDEQAPWNPRGDGYQRPAGGGAAGAAAAVAAYTWLRAAYGLDGVGGVEGPPAASHGLFTLRTTPGAVSLNGTQSGSPSYDSIALVGRDMPGLLNTASAVFDQSPPGSDPPLPGRLVYPVDTFDGEASEDQQKLTAQFLRTLEVLNGIRADKVNMTATWTSNPPPEAQKQTLSEYLKGAAFGSFCYEFYHAYDEFRAAYQAKFQHAPYMEATAKYQWQVGKAVSRNDYEAYQHRIGVFRKWFNDRIAPSNHSRTEDFWTAVILPVNSQAPRYRDDVPSAPAAPSSLAPELLPLMLRAPQLSVPFAQLPYDSRISERTEYRAVAGSIMGPPGSDMLAVHLVHRALDNAGWYTTVAAGRLPFPEGYNPGDDIEKPPRVPGDPDEL</sequence>
<evidence type="ECO:0000313" key="3">
    <source>
        <dbReference type="EMBL" id="KAH0957100.1"/>
    </source>
</evidence>
<comment type="caution">
    <text evidence="3">The sequence shown here is derived from an EMBL/GenBank/DDBJ whole genome shotgun (WGS) entry which is preliminary data.</text>
</comment>
<evidence type="ECO:0000259" key="2">
    <source>
        <dbReference type="Pfam" id="PF01425"/>
    </source>
</evidence>
<protein>
    <submittedName>
        <fullName evidence="3">Amidase domain-containing protein</fullName>
    </submittedName>
</protein>
<proteinExistence type="predicted"/>
<organism evidence="3 4">
    <name type="scientific">Hirsutella rhossiliensis</name>
    <dbReference type="NCBI Taxonomy" id="111463"/>
    <lineage>
        <taxon>Eukaryota</taxon>
        <taxon>Fungi</taxon>
        <taxon>Dikarya</taxon>
        <taxon>Ascomycota</taxon>
        <taxon>Pezizomycotina</taxon>
        <taxon>Sordariomycetes</taxon>
        <taxon>Hypocreomycetidae</taxon>
        <taxon>Hypocreales</taxon>
        <taxon>Ophiocordycipitaceae</taxon>
        <taxon>Hirsutella</taxon>
    </lineage>
</organism>
<gene>
    <name evidence="3" type="ORF">HRG_11848</name>
</gene>
<feature type="region of interest" description="Disordered" evidence="1">
    <location>
        <begin position="630"/>
        <end position="651"/>
    </location>
</feature>
<dbReference type="InterPro" id="IPR036928">
    <property type="entry name" value="AS_sf"/>
</dbReference>
<evidence type="ECO:0000256" key="1">
    <source>
        <dbReference type="SAM" id="MobiDB-lite"/>
    </source>
</evidence>
<dbReference type="InterPro" id="IPR023631">
    <property type="entry name" value="Amidase_dom"/>
</dbReference>
<dbReference type="PANTHER" id="PTHR46310:SF7">
    <property type="entry name" value="AMIDASE 1"/>
    <property type="match status" value="1"/>
</dbReference>
<reference evidence="3" key="1">
    <citation type="submission" date="2021-09" db="EMBL/GenBank/DDBJ databases">
        <title>A high-quality genome of the endoparasitic fungus Hirsutella rhossiliensis with a comparison of Hirsutella genomes reveals transposable elements contributing to genome size variation.</title>
        <authorList>
            <person name="Lin R."/>
            <person name="Jiao Y."/>
            <person name="Sun X."/>
            <person name="Ling J."/>
            <person name="Xie B."/>
            <person name="Cheng X."/>
        </authorList>
    </citation>
    <scope>NUCLEOTIDE SEQUENCE</scope>
    <source>
        <strain evidence="3">HR02</strain>
    </source>
</reference>
<dbReference type="GeneID" id="68360976"/>
<dbReference type="Pfam" id="PF01425">
    <property type="entry name" value="Amidase"/>
    <property type="match status" value="1"/>
</dbReference>
<dbReference type="EMBL" id="JAIZPD010000023">
    <property type="protein sequence ID" value="KAH0957100.1"/>
    <property type="molecule type" value="Genomic_DNA"/>
</dbReference>
<dbReference type="PANTHER" id="PTHR46310">
    <property type="entry name" value="AMIDASE 1"/>
    <property type="match status" value="1"/>
</dbReference>
<dbReference type="SUPFAM" id="SSF75304">
    <property type="entry name" value="Amidase signature (AS) enzymes"/>
    <property type="match status" value="1"/>
</dbReference>
<feature type="compositionally biased region" description="Low complexity" evidence="1">
    <location>
        <begin position="74"/>
        <end position="85"/>
    </location>
</feature>
<dbReference type="OrthoDB" id="5423360at2759"/>
<dbReference type="RefSeq" id="XP_044714614.1">
    <property type="nucleotide sequence ID" value="XM_044870318.1"/>
</dbReference>
<evidence type="ECO:0000313" key="4">
    <source>
        <dbReference type="Proteomes" id="UP000824596"/>
    </source>
</evidence>
<feature type="domain" description="Amidase" evidence="2">
    <location>
        <begin position="199"/>
        <end position="403"/>
    </location>
</feature>
<accession>A0A9P8ML31</accession>
<dbReference type="Gene3D" id="3.90.1300.10">
    <property type="entry name" value="Amidase signature (AS) domain"/>
    <property type="match status" value="1"/>
</dbReference>